<name>A0A0D2LX40_9CHLO</name>
<protein>
    <submittedName>
        <fullName evidence="3">GTP-binding protein 1</fullName>
    </submittedName>
</protein>
<sequence>MKHHHHHSSSRRGAGSAATAVHAPGWVEGIAALSDSSPATALMVDSPRNPGAAAPLPSGVAPDSAALLDHAAELLAAEVEAMGELTLQLGMPGAGWGPAPLGPAALAAALERLTAAADAAGADLTVLRQRPLPPDVLAGTSAGAAGALSPRGGSGGGEAGAPVSGGAPAGSADAAAQQEGCGGYVLADVLVRQRSKPRPPLEVRVAVVGNVDSGKSTLVGVLTRSTLDDGRGLARSKVFKHHHEETTGRTSSIGQHNLCLDSQGGVLNDQMFRNSSCSDYVARSSKVITLVDLAGHEKYFRTTAYGLTGHLPDYACMMLGANMGVVGMAKEHLGVALALKVPVFFIVTKTDICPEHVLKQTLASLASILRKPGVRKRPFLVRSIDDALLAARVMGAEALAPIFLTSAVTGAGLDLVRLFYSLLPQRQRWAELRGEPAMFIIDEVFGVPGVGTVVAGTLKRGVLTPASSLLLGPDIADGSFKRSTS</sequence>
<evidence type="ECO:0000259" key="2">
    <source>
        <dbReference type="PROSITE" id="PS51722"/>
    </source>
</evidence>
<dbReference type="Gene3D" id="2.40.30.10">
    <property type="entry name" value="Translation factors"/>
    <property type="match status" value="1"/>
</dbReference>
<dbReference type="STRING" id="145388.A0A0D2LX40"/>
<reference evidence="3 4" key="1">
    <citation type="journal article" date="2013" name="BMC Genomics">
        <title>Reconstruction of the lipid metabolism for the microalga Monoraphidium neglectum from its genome sequence reveals characteristics suitable for biofuel production.</title>
        <authorList>
            <person name="Bogen C."/>
            <person name="Al-Dilaimi A."/>
            <person name="Albersmeier A."/>
            <person name="Wichmann J."/>
            <person name="Grundmann M."/>
            <person name="Rupp O."/>
            <person name="Lauersen K.J."/>
            <person name="Blifernez-Klassen O."/>
            <person name="Kalinowski J."/>
            <person name="Goesmann A."/>
            <person name="Mussgnug J.H."/>
            <person name="Kruse O."/>
        </authorList>
    </citation>
    <scope>NUCLEOTIDE SEQUENCE [LARGE SCALE GENOMIC DNA]</scope>
    <source>
        <strain evidence="3 4">SAG 48.87</strain>
    </source>
</reference>
<dbReference type="SUPFAM" id="SSF52540">
    <property type="entry name" value="P-loop containing nucleoside triphosphate hydrolases"/>
    <property type="match status" value="1"/>
</dbReference>
<organism evidence="3 4">
    <name type="scientific">Monoraphidium neglectum</name>
    <dbReference type="NCBI Taxonomy" id="145388"/>
    <lineage>
        <taxon>Eukaryota</taxon>
        <taxon>Viridiplantae</taxon>
        <taxon>Chlorophyta</taxon>
        <taxon>core chlorophytes</taxon>
        <taxon>Chlorophyceae</taxon>
        <taxon>CS clade</taxon>
        <taxon>Sphaeropleales</taxon>
        <taxon>Selenastraceae</taxon>
        <taxon>Monoraphidium</taxon>
    </lineage>
</organism>
<evidence type="ECO:0000313" key="3">
    <source>
        <dbReference type="EMBL" id="KIY94076.1"/>
    </source>
</evidence>
<dbReference type="InterPro" id="IPR035531">
    <property type="entry name" value="GTPBP1-like"/>
</dbReference>
<dbReference type="FunFam" id="3.40.50.300:FF:000091">
    <property type="entry name" value="Probable GTP-binding protein 1"/>
    <property type="match status" value="1"/>
</dbReference>
<feature type="region of interest" description="Disordered" evidence="1">
    <location>
        <begin position="141"/>
        <end position="174"/>
    </location>
</feature>
<feature type="domain" description="Tr-type G" evidence="2">
    <location>
        <begin position="200"/>
        <end position="428"/>
    </location>
</feature>
<dbReference type="AlphaFoldDB" id="A0A0D2LX40"/>
<dbReference type="Pfam" id="PF00009">
    <property type="entry name" value="GTP_EFTU"/>
    <property type="match status" value="1"/>
</dbReference>
<dbReference type="Gene3D" id="3.40.50.300">
    <property type="entry name" value="P-loop containing nucleotide triphosphate hydrolases"/>
    <property type="match status" value="1"/>
</dbReference>
<proteinExistence type="predicted"/>
<dbReference type="PANTHER" id="PTHR43721">
    <property type="entry name" value="ELONGATION FACTOR TU-RELATED"/>
    <property type="match status" value="1"/>
</dbReference>
<dbReference type="KEGG" id="mng:MNEG_13886"/>
<accession>A0A0D2LX40</accession>
<dbReference type="RefSeq" id="XP_013893096.1">
    <property type="nucleotide sequence ID" value="XM_014037642.1"/>
</dbReference>
<dbReference type="InterPro" id="IPR050055">
    <property type="entry name" value="EF-Tu_GTPase"/>
</dbReference>
<feature type="compositionally biased region" description="Low complexity" evidence="1">
    <location>
        <begin position="141"/>
        <end position="151"/>
    </location>
</feature>
<dbReference type="GO" id="GO:0003746">
    <property type="term" value="F:translation elongation factor activity"/>
    <property type="evidence" value="ECO:0007669"/>
    <property type="project" value="TreeGrafter"/>
</dbReference>
<dbReference type="CDD" id="cd04165">
    <property type="entry name" value="GTPBP1_like"/>
    <property type="match status" value="1"/>
</dbReference>
<evidence type="ECO:0000313" key="4">
    <source>
        <dbReference type="Proteomes" id="UP000054498"/>
    </source>
</evidence>
<dbReference type="GO" id="GO:0005525">
    <property type="term" value="F:GTP binding"/>
    <property type="evidence" value="ECO:0007669"/>
    <property type="project" value="InterPro"/>
</dbReference>
<keyword evidence="4" id="KW-1185">Reference proteome</keyword>
<dbReference type="PROSITE" id="PS51722">
    <property type="entry name" value="G_TR_2"/>
    <property type="match status" value="1"/>
</dbReference>
<dbReference type="Proteomes" id="UP000054498">
    <property type="component" value="Unassembled WGS sequence"/>
</dbReference>
<dbReference type="OrthoDB" id="248233at2759"/>
<evidence type="ECO:0000256" key="1">
    <source>
        <dbReference type="SAM" id="MobiDB-lite"/>
    </source>
</evidence>
<feature type="compositionally biased region" description="Low complexity" evidence="1">
    <location>
        <begin position="160"/>
        <end position="174"/>
    </location>
</feature>
<dbReference type="PANTHER" id="PTHR43721:SF9">
    <property type="entry name" value="GTP-BINDING PROTEIN 1"/>
    <property type="match status" value="1"/>
</dbReference>
<gene>
    <name evidence="3" type="ORF">MNEG_13886</name>
</gene>
<dbReference type="GeneID" id="25731393"/>
<dbReference type="GO" id="GO:0003924">
    <property type="term" value="F:GTPase activity"/>
    <property type="evidence" value="ECO:0007669"/>
    <property type="project" value="InterPro"/>
</dbReference>
<dbReference type="EMBL" id="KK104329">
    <property type="protein sequence ID" value="KIY94076.1"/>
    <property type="molecule type" value="Genomic_DNA"/>
</dbReference>
<dbReference type="InterPro" id="IPR000795">
    <property type="entry name" value="T_Tr_GTP-bd_dom"/>
</dbReference>
<dbReference type="InterPro" id="IPR027417">
    <property type="entry name" value="P-loop_NTPase"/>
</dbReference>